<gene>
    <name evidence="9" type="ORF">SAMN02745207_03054</name>
</gene>
<accession>A0A1M5WQB4</accession>
<feature type="domain" description="Glycosyl hydrolases family 2 sugar binding" evidence="6">
    <location>
        <begin position="60"/>
        <end position="156"/>
    </location>
</feature>
<dbReference type="Gene3D" id="2.60.40.10">
    <property type="entry name" value="Immunoglobulins"/>
    <property type="match status" value="3"/>
</dbReference>
<evidence type="ECO:0000313" key="10">
    <source>
        <dbReference type="Proteomes" id="UP000184447"/>
    </source>
</evidence>
<dbReference type="InterPro" id="IPR051913">
    <property type="entry name" value="GH2_Domain-Containing"/>
</dbReference>
<keyword evidence="2 9" id="KW-0378">Hydrolase</keyword>
<dbReference type="Pfam" id="PF02836">
    <property type="entry name" value="Glyco_hydro_2_C"/>
    <property type="match status" value="1"/>
</dbReference>
<dbReference type="GO" id="GO:0004553">
    <property type="term" value="F:hydrolase activity, hydrolyzing O-glycosyl compounds"/>
    <property type="evidence" value="ECO:0007669"/>
    <property type="project" value="InterPro"/>
</dbReference>
<dbReference type="InterPro" id="IPR013783">
    <property type="entry name" value="Ig-like_fold"/>
</dbReference>
<proteinExistence type="inferred from homology"/>
<dbReference type="SUPFAM" id="SSF49785">
    <property type="entry name" value="Galactose-binding domain-like"/>
    <property type="match status" value="1"/>
</dbReference>
<comment type="similarity">
    <text evidence="1">Belongs to the glycosyl hydrolase 2 family.</text>
</comment>
<evidence type="ECO:0000259" key="8">
    <source>
        <dbReference type="Pfam" id="PF18565"/>
    </source>
</evidence>
<dbReference type="EMBL" id="FQXM01000019">
    <property type="protein sequence ID" value="SHH89727.1"/>
    <property type="molecule type" value="Genomic_DNA"/>
</dbReference>
<dbReference type="InterPro" id="IPR036156">
    <property type="entry name" value="Beta-gal/glucu_dom_sf"/>
</dbReference>
<sequence length="822" mass="94387">MRGKEIISNWKFNLGDIKEAHLLSKDDTQWRTINLPHDWSVELPFNKEEGEACTGFLLGGIGWYRKHFKTAEDMIDKRVIVNFDGIYCRSTIYCNGEMITFHPNGYTPVLADITKYLNPLNEENVIAVRVDHSRHADSRWYTGSGIYRKVSMHILPKVHIPVWGVSVITPKITDLLAEVEGNVELVNEFSENQDIEVLMRIIDEEGKKVVEEKQRVKLSEHSSSNIKFNVSINNPVRWEVLNSHLYKAEVCILKDNNIIQTEIVKFGVREFKFDADKGFFINSKRTLIKGVCLHHDGGAVGAAVPLDVWRRRLDALILCGCNAIRTAHNQVSEDFLDLCDELGILVQEEFFDEWDNPKDKRQNGEEKTVDYLSRCYTEFFREYAQDDLQNTIKRDINHPSIIQWSIGNEIEWTYTKYNNATGYFGIDADGSYFWKLPPNDIDVIKENISKIPRDYYDVGTTAKKLANWTKEMDTTRPIIANCILPSVSYETGYTDALDIVGYSYRRVIYDYGHTHYPEKPIMGTENVPQWHEWKAVLEKEHIAGTFLWTGCDHIGEAQVQGPWPRKGSNLGLIDLAGFDKPSYHMFKGLWNEEPHIKIFTQTLDKSLYNLDKDGILVEKEKDAWQKRLWFWHDVNPHWNYMSEEGIVVEVYSNCEEVSLYVNDELVSTRHLNEFEDNIYKWFVPYTEGTVKAIGRKGNKKVENNIPTTGPIDKIDLTTDKNIIKVSSDSVAHIVVQLVDKQGHPVKIVNEELFFNIKGNAKILGVDNGHPDNVQNFQNNSIVTSQGRALMILQAIDEGQIEVVAICKTLGLKSAPCKIQAIR</sequence>
<evidence type="ECO:0000256" key="2">
    <source>
        <dbReference type="ARBA" id="ARBA00022801"/>
    </source>
</evidence>
<feature type="domain" description="Glycoside hydrolase family 2 catalytic" evidence="5">
    <location>
        <begin position="276"/>
        <end position="413"/>
    </location>
</feature>
<evidence type="ECO:0000259" key="5">
    <source>
        <dbReference type="Pfam" id="PF02836"/>
    </source>
</evidence>
<dbReference type="PRINTS" id="PR00132">
    <property type="entry name" value="GLHYDRLASE2"/>
</dbReference>
<reference evidence="9 10" key="1">
    <citation type="submission" date="2016-11" db="EMBL/GenBank/DDBJ databases">
        <authorList>
            <person name="Jaros S."/>
            <person name="Januszkiewicz K."/>
            <person name="Wedrychowicz H."/>
        </authorList>
    </citation>
    <scope>NUCLEOTIDE SEQUENCE [LARGE SCALE GENOMIC DNA]</scope>
    <source>
        <strain evidence="9 10">DSM 8605</strain>
    </source>
</reference>
<dbReference type="SUPFAM" id="SSF51445">
    <property type="entry name" value="(Trans)glycosidases"/>
    <property type="match status" value="1"/>
</dbReference>
<dbReference type="InterPro" id="IPR017853">
    <property type="entry name" value="GH"/>
</dbReference>
<evidence type="ECO:0000259" key="7">
    <source>
        <dbReference type="Pfam" id="PF16355"/>
    </source>
</evidence>
<keyword evidence="3" id="KW-0326">Glycosidase</keyword>
<dbReference type="PANTHER" id="PTHR42732">
    <property type="entry name" value="BETA-GALACTOSIDASE"/>
    <property type="match status" value="1"/>
</dbReference>
<dbReference type="Pfam" id="PF18565">
    <property type="entry name" value="Glyco_hydro2_C5"/>
    <property type="match status" value="1"/>
</dbReference>
<dbReference type="InterPro" id="IPR040605">
    <property type="entry name" value="Glyco_hydro2_dom5"/>
</dbReference>
<dbReference type="Pfam" id="PF16355">
    <property type="entry name" value="DUF4982"/>
    <property type="match status" value="1"/>
</dbReference>
<dbReference type="InterPro" id="IPR006104">
    <property type="entry name" value="Glyco_hydro_2_N"/>
</dbReference>
<dbReference type="Gene3D" id="3.20.20.80">
    <property type="entry name" value="Glycosidases"/>
    <property type="match status" value="1"/>
</dbReference>
<dbReference type="Pfam" id="PF00703">
    <property type="entry name" value="Glyco_hydro_2"/>
    <property type="match status" value="1"/>
</dbReference>
<feature type="domain" description="Glycoside hydrolase family 2" evidence="8">
    <location>
        <begin position="714"/>
        <end position="810"/>
    </location>
</feature>
<organism evidence="9 10">
    <name type="scientific">Clostridium grantii DSM 8605</name>
    <dbReference type="NCBI Taxonomy" id="1121316"/>
    <lineage>
        <taxon>Bacteria</taxon>
        <taxon>Bacillati</taxon>
        <taxon>Bacillota</taxon>
        <taxon>Clostridia</taxon>
        <taxon>Eubacteriales</taxon>
        <taxon>Clostridiaceae</taxon>
        <taxon>Clostridium</taxon>
    </lineage>
</organism>
<dbReference type="GO" id="GO:0005975">
    <property type="term" value="P:carbohydrate metabolic process"/>
    <property type="evidence" value="ECO:0007669"/>
    <property type="project" value="InterPro"/>
</dbReference>
<dbReference type="Proteomes" id="UP000184447">
    <property type="component" value="Unassembled WGS sequence"/>
</dbReference>
<feature type="domain" description="Glycoside hydrolase family 2 immunoglobulin-like beta-sandwich" evidence="4">
    <location>
        <begin position="168"/>
        <end position="269"/>
    </location>
</feature>
<evidence type="ECO:0000259" key="4">
    <source>
        <dbReference type="Pfam" id="PF00703"/>
    </source>
</evidence>
<dbReference type="RefSeq" id="WP_073339343.1">
    <property type="nucleotide sequence ID" value="NZ_FQXM01000019.1"/>
</dbReference>
<evidence type="ECO:0000256" key="1">
    <source>
        <dbReference type="ARBA" id="ARBA00007401"/>
    </source>
</evidence>
<evidence type="ECO:0000313" key="9">
    <source>
        <dbReference type="EMBL" id="SHH89727.1"/>
    </source>
</evidence>
<dbReference type="Pfam" id="PF02837">
    <property type="entry name" value="Glyco_hydro_2_N"/>
    <property type="match status" value="1"/>
</dbReference>
<dbReference type="PANTHER" id="PTHR42732:SF1">
    <property type="entry name" value="BETA-MANNOSIDASE"/>
    <property type="match status" value="1"/>
</dbReference>
<keyword evidence="10" id="KW-1185">Reference proteome</keyword>
<feature type="domain" description="DUF4982" evidence="7">
    <location>
        <begin position="646"/>
        <end position="701"/>
    </location>
</feature>
<name>A0A1M5WQB4_9CLOT</name>
<dbReference type="InterPro" id="IPR032311">
    <property type="entry name" value="DUF4982"/>
</dbReference>
<dbReference type="InterPro" id="IPR006103">
    <property type="entry name" value="Glyco_hydro_2_cat"/>
</dbReference>
<dbReference type="InterPro" id="IPR006101">
    <property type="entry name" value="Glyco_hydro_2"/>
</dbReference>
<evidence type="ECO:0000259" key="6">
    <source>
        <dbReference type="Pfam" id="PF02837"/>
    </source>
</evidence>
<dbReference type="OrthoDB" id="9762066at2"/>
<dbReference type="STRING" id="1121316.SAMN02745207_03054"/>
<dbReference type="AlphaFoldDB" id="A0A1M5WQB4"/>
<protein>
    <submittedName>
        <fullName evidence="9">Glycosyl hydrolases family 2</fullName>
    </submittedName>
</protein>
<dbReference type="Gene3D" id="2.60.120.260">
    <property type="entry name" value="Galactose-binding domain-like"/>
    <property type="match status" value="1"/>
</dbReference>
<dbReference type="InterPro" id="IPR006102">
    <property type="entry name" value="Ig-like_GH2"/>
</dbReference>
<dbReference type="InterPro" id="IPR008979">
    <property type="entry name" value="Galactose-bd-like_sf"/>
</dbReference>
<dbReference type="SUPFAM" id="SSF49303">
    <property type="entry name" value="beta-Galactosidase/glucuronidase domain"/>
    <property type="match status" value="1"/>
</dbReference>
<evidence type="ECO:0000256" key="3">
    <source>
        <dbReference type="ARBA" id="ARBA00023295"/>
    </source>
</evidence>